<evidence type="ECO:0008006" key="8">
    <source>
        <dbReference type="Google" id="ProtNLM"/>
    </source>
</evidence>
<dbReference type="PANTHER" id="PTHR46561">
    <property type="entry name" value="SERPENTINE RECEPTOR, CLASS AB (CLASS A-LIKE)-RELATED"/>
    <property type="match status" value="1"/>
</dbReference>
<feature type="non-terminal residue" evidence="6">
    <location>
        <position position="130"/>
    </location>
</feature>
<dbReference type="Pfam" id="PF10292">
    <property type="entry name" value="7TM_GPCR_Srab"/>
    <property type="match status" value="1"/>
</dbReference>
<proteinExistence type="predicted"/>
<evidence type="ECO:0000256" key="1">
    <source>
        <dbReference type="ARBA" id="ARBA00004141"/>
    </source>
</evidence>
<sequence>EHVPYNILIFVKFALCFMGATTVAIQWWRRGVSWLVHVNSRILFSYYYSVLILQGAAYGLLYGFEFWRLRFACSAFDFRIVLIIRTVGLASIFASHYVMVSITIERLFSSIRPQQFEQCSSRIFGILIGS</sequence>
<evidence type="ECO:0000256" key="3">
    <source>
        <dbReference type="ARBA" id="ARBA00022989"/>
    </source>
</evidence>
<protein>
    <recommendedName>
        <fullName evidence="8">G protein-coupled receptor</fullName>
    </recommendedName>
</protein>
<accession>A0AAN4Z2Y5</accession>
<dbReference type="EMBL" id="BTRK01000001">
    <property type="protein sequence ID" value="GMR32926.1"/>
    <property type="molecule type" value="Genomic_DNA"/>
</dbReference>
<feature type="transmembrane region" description="Helical" evidence="5">
    <location>
        <begin position="76"/>
        <end position="99"/>
    </location>
</feature>
<gene>
    <name evidence="6" type="ORF">PMAYCL1PPCAC_03121</name>
</gene>
<feature type="transmembrane region" description="Helical" evidence="5">
    <location>
        <begin position="7"/>
        <end position="25"/>
    </location>
</feature>
<dbReference type="PANTHER" id="PTHR46561:SF11">
    <property type="entry name" value="SERPENTINE RECEPTOR CLASS ALPHA_BETA-14"/>
    <property type="match status" value="1"/>
</dbReference>
<evidence type="ECO:0000256" key="2">
    <source>
        <dbReference type="ARBA" id="ARBA00022692"/>
    </source>
</evidence>
<evidence type="ECO:0000256" key="4">
    <source>
        <dbReference type="ARBA" id="ARBA00023136"/>
    </source>
</evidence>
<keyword evidence="4 5" id="KW-0472">Membrane</keyword>
<evidence type="ECO:0000256" key="5">
    <source>
        <dbReference type="SAM" id="Phobius"/>
    </source>
</evidence>
<feature type="transmembrane region" description="Helical" evidence="5">
    <location>
        <begin position="45"/>
        <end position="64"/>
    </location>
</feature>
<evidence type="ECO:0000313" key="7">
    <source>
        <dbReference type="Proteomes" id="UP001328107"/>
    </source>
</evidence>
<keyword evidence="2 5" id="KW-0812">Transmembrane</keyword>
<feature type="non-terminal residue" evidence="6">
    <location>
        <position position="1"/>
    </location>
</feature>
<name>A0AAN4Z2Y5_9BILA</name>
<dbReference type="InterPro" id="IPR019408">
    <property type="entry name" value="7TM_GPCR_serpentine_rcpt_Srab"/>
</dbReference>
<dbReference type="GO" id="GO:0016020">
    <property type="term" value="C:membrane"/>
    <property type="evidence" value="ECO:0007669"/>
    <property type="project" value="UniProtKB-SubCell"/>
</dbReference>
<comment type="subcellular location">
    <subcellularLocation>
        <location evidence="1">Membrane</location>
        <topology evidence="1">Multi-pass membrane protein</topology>
    </subcellularLocation>
</comment>
<keyword evidence="3 5" id="KW-1133">Transmembrane helix</keyword>
<keyword evidence="7" id="KW-1185">Reference proteome</keyword>
<dbReference type="Proteomes" id="UP001328107">
    <property type="component" value="Unassembled WGS sequence"/>
</dbReference>
<reference evidence="7" key="1">
    <citation type="submission" date="2022-10" db="EMBL/GenBank/DDBJ databases">
        <title>Genome assembly of Pristionchus species.</title>
        <authorList>
            <person name="Yoshida K."/>
            <person name="Sommer R.J."/>
        </authorList>
    </citation>
    <scope>NUCLEOTIDE SEQUENCE [LARGE SCALE GENOMIC DNA]</scope>
    <source>
        <strain evidence="7">RS5460</strain>
    </source>
</reference>
<dbReference type="InterPro" id="IPR053286">
    <property type="entry name" value="Nematode_rcpt-like_srab"/>
</dbReference>
<evidence type="ECO:0000313" key="6">
    <source>
        <dbReference type="EMBL" id="GMR32926.1"/>
    </source>
</evidence>
<comment type="caution">
    <text evidence="6">The sequence shown here is derived from an EMBL/GenBank/DDBJ whole genome shotgun (WGS) entry which is preliminary data.</text>
</comment>
<organism evidence="6 7">
    <name type="scientific">Pristionchus mayeri</name>
    <dbReference type="NCBI Taxonomy" id="1317129"/>
    <lineage>
        <taxon>Eukaryota</taxon>
        <taxon>Metazoa</taxon>
        <taxon>Ecdysozoa</taxon>
        <taxon>Nematoda</taxon>
        <taxon>Chromadorea</taxon>
        <taxon>Rhabditida</taxon>
        <taxon>Rhabditina</taxon>
        <taxon>Diplogasteromorpha</taxon>
        <taxon>Diplogasteroidea</taxon>
        <taxon>Neodiplogasteridae</taxon>
        <taxon>Pristionchus</taxon>
    </lineage>
</organism>
<dbReference type="AlphaFoldDB" id="A0AAN4Z2Y5"/>